<evidence type="ECO:0000313" key="4">
    <source>
        <dbReference type="EMBL" id="OWZ10969.1"/>
    </source>
</evidence>
<keyword evidence="2" id="KW-0479">Metal-binding</keyword>
<name>A0A225W179_9STRA</name>
<gene>
    <name evidence="4" type="ORF">PHMEG_00016085</name>
</gene>
<keyword evidence="5" id="KW-1185">Reference proteome</keyword>
<evidence type="ECO:0000313" key="5">
    <source>
        <dbReference type="Proteomes" id="UP000198211"/>
    </source>
</evidence>
<dbReference type="OrthoDB" id="129044at2759"/>
<dbReference type="Proteomes" id="UP000198211">
    <property type="component" value="Unassembled WGS sequence"/>
</dbReference>
<dbReference type="Pfam" id="PF13359">
    <property type="entry name" value="DDE_Tnp_4"/>
    <property type="match status" value="1"/>
</dbReference>
<comment type="cofactor">
    <cofactor evidence="1">
        <name>a divalent metal cation</name>
        <dbReference type="ChEBI" id="CHEBI:60240"/>
    </cofactor>
</comment>
<dbReference type="EMBL" id="NBNE01002270">
    <property type="protein sequence ID" value="OWZ10969.1"/>
    <property type="molecule type" value="Genomic_DNA"/>
</dbReference>
<dbReference type="GO" id="GO:0046872">
    <property type="term" value="F:metal ion binding"/>
    <property type="evidence" value="ECO:0007669"/>
    <property type="project" value="UniProtKB-KW"/>
</dbReference>
<comment type="caution">
    <text evidence="4">The sequence shown here is derived from an EMBL/GenBank/DDBJ whole genome shotgun (WGS) entry which is preliminary data.</text>
</comment>
<evidence type="ECO:0000256" key="2">
    <source>
        <dbReference type="ARBA" id="ARBA00022723"/>
    </source>
</evidence>
<accession>A0A225W179</accession>
<evidence type="ECO:0000256" key="1">
    <source>
        <dbReference type="ARBA" id="ARBA00001968"/>
    </source>
</evidence>
<protein>
    <recommendedName>
        <fullName evidence="3">DDE Tnp4 domain-containing protein</fullName>
    </recommendedName>
</protein>
<reference evidence="5" key="1">
    <citation type="submission" date="2017-03" db="EMBL/GenBank/DDBJ databases">
        <title>Phytopthora megakarya and P. palmivora, two closely related causual agents of cacao black pod achieved similar genome size and gene model numbers by different mechanisms.</title>
        <authorList>
            <person name="Ali S."/>
            <person name="Shao J."/>
            <person name="Larry D.J."/>
            <person name="Kronmiller B."/>
            <person name="Shen D."/>
            <person name="Strem M.D."/>
            <person name="Melnick R.L."/>
            <person name="Guiltinan M.J."/>
            <person name="Tyler B.M."/>
            <person name="Meinhardt L.W."/>
            <person name="Bailey B.A."/>
        </authorList>
    </citation>
    <scope>NUCLEOTIDE SEQUENCE [LARGE SCALE GENOMIC DNA]</scope>
    <source>
        <strain evidence="5">zdho120</strain>
    </source>
</reference>
<dbReference type="InterPro" id="IPR027806">
    <property type="entry name" value="HARBI1_dom"/>
</dbReference>
<proteinExistence type="predicted"/>
<sequence length="136" mass="15354">MHIVKQTPSGRRRRKVIANVPLTRSAFRFFLFDSAPVPDDATSIPTPVPAGFTSRHHYYDQALGAIDGTYFRIEVASDDIICFRNHKRFITTNVLIFCDWHMKVRFVYADAEGSVHDATVFNGANCWGESPKTSTS</sequence>
<evidence type="ECO:0000259" key="3">
    <source>
        <dbReference type="Pfam" id="PF13359"/>
    </source>
</evidence>
<dbReference type="AlphaFoldDB" id="A0A225W179"/>
<organism evidence="4 5">
    <name type="scientific">Phytophthora megakarya</name>
    <dbReference type="NCBI Taxonomy" id="4795"/>
    <lineage>
        <taxon>Eukaryota</taxon>
        <taxon>Sar</taxon>
        <taxon>Stramenopiles</taxon>
        <taxon>Oomycota</taxon>
        <taxon>Peronosporomycetes</taxon>
        <taxon>Peronosporales</taxon>
        <taxon>Peronosporaceae</taxon>
        <taxon>Phytophthora</taxon>
    </lineage>
</organism>
<feature type="domain" description="DDE Tnp4" evidence="3">
    <location>
        <begin position="66"/>
        <end position="122"/>
    </location>
</feature>